<dbReference type="InterPro" id="IPR036179">
    <property type="entry name" value="Ig-like_dom_sf"/>
</dbReference>
<evidence type="ECO:0000313" key="4">
    <source>
        <dbReference type="Ensembl" id="ENSVURP00010007393.1"/>
    </source>
</evidence>
<dbReference type="GeneTree" id="ENSGT00390000008862"/>
<sequence>MDSRRDTERHKKLLLWQRAGDFYCRRVVQGLGNWSYLFLSSVRIITELSEEMPWKVLFFVTGSLAIPAPSISQIPPYPSNPGDPIHLQCLASPGFQEAEFSLFHGDGMVQALQAQEAQQGVVFTVTNTSEGLTVQYQCQYSVMGEIAKQFSDLSKPVNVTFPVYVLPATTLPTSPSKVDPLGKKVPSWILPLSLGLAGAFVLIMILVATILMIRRVKVTNLQKKREQESCWTKINYTTSDMSFDNSLFSISMKMTPEDVDTHGTFTSSTLAPEPFVPRKRPTSTSSIPELPEFSTFRSFE</sequence>
<dbReference type="InterPro" id="IPR013783">
    <property type="entry name" value="Ig-like_fold"/>
</dbReference>
<keyword evidence="5" id="KW-1185">Reference proteome</keyword>
<organism evidence="4 5">
    <name type="scientific">Vombatus ursinus</name>
    <name type="common">Common wombat</name>
    <dbReference type="NCBI Taxonomy" id="29139"/>
    <lineage>
        <taxon>Eukaryota</taxon>
        <taxon>Metazoa</taxon>
        <taxon>Chordata</taxon>
        <taxon>Craniata</taxon>
        <taxon>Vertebrata</taxon>
        <taxon>Euteleostomi</taxon>
        <taxon>Mammalia</taxon>
        <taxon>Metatheria</taxon>
        <taxon>Diprotodontia</taxon>
        <taxon>Vombatidae</taxon>
        <taxon>Vombatus</taxon>
    </lineage>
</organism>
<dbReference type="GeneID" id="114035001"/>
<feature type="transmembrane region" description="Helical" evidence="2">
    <location>
        <begin position="188"/>
        <end position="213"/>
    </location>
</feature>
<gene>
    <name evidence="4" type="primary">CUNH19orf38</name>
</gene>
<dbReference type="RefSeq" id="XP_027706705.1">
    <property type="nucleotide sequence ID" value="XM_027850904.1"/>
</dbReference>
<protein>
    <recommendedName>
        <fullName evidence="3">C19orf38 Ig domain-containing protein</fullName>
    </recommendedName>
</protein>
<name>A0A4X2K600_VOMUR</name>
<dbReference type="OMA" id="NFLGANF"/>
<reference evidence="4" key="2">
    <citation type="submission" date="2025-08" db="UniProtKB">
        <authorList>
            <consortium name="Ensembl"/>
        </authorList>
    </citation>
    <scope>IDENTIFICATION</scope>
</reference>
<dbReference type="Pfam" id="PF17737">
    <property type="entry name" value="Ig_C19orf38"/>
    <property type="match status" value="1"/>
</dbReference>
<evidence type="ECO:0000256" key="2">
    <source>
        <dbReference type="SAM" id="Phobius"/>
    </source>
</evidence>
<dbReference type="InterPro" id="IPR041066">
    <property type="entry name" value="C19orf38_Ig"/>
</dbReference>
<feature type="region of interest" description="Disordered" evidence="1">
    <location>
        <begin position="270"/>
        <end position="300"/>
    </location>
</feature>
<evidence type="ECO:0000313" key="5">
    <source>
        <dbReference type="Proteomes" id="UP000314987"/>
    </source>
</evidence>
<dbReference type="RefSeq" id="XP_027706706.1">
    <property type="nucleotide sequence ID" value="XM_027850905.1"/>
</dbReference>
<reference evidence="5" key="1">
    <citation type="submission" date="2018-12" db="EMBL/GenBank/DDBJ databases">
        <authorList>
            <person name="Yazar S."/>
        </authorList>
    </citation>
    <scope>NUCLEOTIDE SEQUENCE [LARGE SCALE GENOMIC DNA]</scope>
</reference>
<keyword evidence="2" id="KW-1133">Transmembrane helix</keyword>
<reference evidence="4" key="3">
    <citation type="submission" date="2025-09" db="UniProtKB">
        <authorList>
            <consortium name="Ensembl"/>
        </authorList>
    </citation>
    <scope>IDENTIFICATION</scope>
</reference>
<keyword evidence="2" id="KW-0812">Transmembrane</keyword>
<proteinExistence type="predicted"/>
<dbReference type="RefSeq" id="XP_027706707.1">
    <property type="nucleotide sequence ID" value="XM_027850906.1"/>
</dbReference>
<dbReference type="Ensembl" id="ENSVURT00010008354.1">
    <property type="protein sequence ID" value="ENSVURP00010007393.1"/>
    <property type="gene ID" value="ENSVURG00010005704.1"/>
</dbReference>
<dbReference type="OrthoDB" id="9219586at2759"/>
<keyword evidence="2" id="KW-0472">Membrane</keyword>
<dbReference type="PANTHER" id="PTHR36859:SF1">
    <property type="entry name" value="PROTEIN HIDE1"/>
    <property type="match status" value="1"/>
</dbReference>
<dbReference type="AlphaFoldDB" id="A0A4X2K600"/>
<dbReference type="InterPro" id="IPR040438">
    <property type="entry name" value="HIDE1"/>
</dbReference>
<evidence type="ECO:0000256" key="1">
    <source>
        <dbReference type="SAM" id="MobiDB-lite"/>
    </source>
</evidence>
<dbReference type="SUPFAM" id="SSF48726">
    <property type="entry name" value="Immunoglobulin"/>
    <property type="match status" value="1"/>
</dbReference>
<dbReference type="PANTHER" id="PTHR36859">
    <property type="entry name" value="PROTEIN HIDE1"/>
    <property type="match status" value="1"/>
</dbReference>
<accession>A0A4X2K600</accession>
<dbReference type="Gene3D" id="2.60.40.10">
    <property type="entry name" value="Immunoglobulins"/>
    <property type="match status" value="1"/>
</dbReference>
<dbReference type="Proteomes" id="UP000314987">
    <property type="component" value="Unassembled WGS sequence"/>
</dbReference>
<evidence type="ECO:0000259" key="3">
    <source>
        <dbReference type="Pfam" id="PF17737"/>
    </source>
</evidence>
<feature type="domain" description="C19orf38 Ig" evidence="3">
    <location>
        <begin position="73"/>
        <end position="161"/>
    </location>
</feature>
<dbReference type="CTD" id="113417243"/>